<feature type="compositionally biased region" description="Acidic residues" evidence="12">
    <location>
        <begin position="1450"/>
        <end position="1462"/>
    </location>
</feature>
<feature type="domain" description="RRM" evidence="14">
    <location>
        <begin position="257"/>
        <end position="335"/>
    </location>
</feature>
<dbReference type="PROSITE" id="PS50072">
    <property type="entry name" value="CSA_PPIASE_2"/>
    <property type="match status" value="1"/>
</dbReference>
<keyword evidence="3 11" id="KW-0813">Transport</keyword>
<evidence type="ECO:0000256" key="8">
    <source>
        <dbReference type="ARBA" id="ARBA00023214"/>
    </source>
</evidence>
<gene>
    <name evidence="16" type="ORF">PAN0_009d3818</name>
</gene>
<dbReference type="Pfam" id="PF00076">
    <property type="entry name" value="RRM_1"/>
    <property type="match status" value="1"/>
</dbReference>
<dbReference type="SUPFAM" id="SSF81340">
    <property type="entry name" value="Clc chloride channel"/>
    <property type="match status" value="1"/>
</dbReference>
<dbReference type="SMART" id="SM00360">
    <property type="entry name" value="RRM"/>
    <property type="match status" value="1"/>
</dbReference>
<accession>A0A081CG04</accession>
<dbReference type="RefSeq" id="XP_014656263.1">
    <property type="nucleotide sequence ID" value="XM_014800777.1"/>
</dbReference>
<dbReference type="CDD" id="cd01921">
    <property type="entry name" value="cyclophilin_RRM"/>
    <property type="match status" value="1"/>
</dbReference>
<dbReference type="FunFam" id="1.10.3080.10:FF:000011">
    <property type="entry name" value="Chloride channel protein"/>
    <property type="match status" value="1"/>
</dbReference>
<feature type="compositionally biased region" description="Polar residues" evidence="12">
    <location>
        <begin position="362"/>
        <end position="378"/>
    </location>
</feature>
<dbReference type="GO" id="GO:0003723">
    <property type="term" value="F:RNA binding"/>
    <property type="evidence" value="ECO:0007669"/>
    <property type="project" value="UniProtKB-UniRule"/>
</dbReference>
<evidence type="ECO:0000256" key="10">
    <source>
        <dbReference type="PROSITE-ProRule" id="PRU00703"/>
    </source>
</evidence>
<evidence type="ECO:0000256" key="5">
    <source>
        <dbReference type="ARBA" id="ARBA00022989"/>
    </source>
</evidence>
<keyword evidence="10" id="KW-0129">CBS domain</keyword>
<dbReference type="GO" id="GO:0005247">
    <property type="term" value="F:voltage-gated chloride channel activity"/>
    <property type="evidence" value="ECO:0007669"/>
    <property type="project" value="TreeGrafter"/>
</dbReference>
<feature type="transmembrane region" description="Helical" evidence="11">
    <location>
        <begin position="955"/>
        <end position="979"/>
    </location>
</feature>
<feature type="region of interest" description="Disordered" evidence="12">
    <location>
        <begin position="1606"/>
        <end position="1654"/>
    </location>
</feature>
<dbReference type="GO" id="GO:0006879">
    <property type="term" value="P:intracellular iron ion homeostasis"/>
    <property type="evidence" value="ECO:0007669"/>
    <property type="project" value="TreeGrafter"/>
</dbReference>
<dbReference type="InterPro" id="IPR029000">
    <property type="entry name" value="Cyclophilin-like_dom_sf"/>
</dbReference>
<evidence type="ECO:0000256" key="6">
    <source>
        <dbReference type="ARBA" id="ARBA00023065"/>
    </source>
</evidence>
<dbReference type="GeneID" id="26304690"/>
<dbReference type="PRINTS" id="PR00762">
    <property type="entry name" value="CLCHANNEL"/>
</dbReference>
<feature type="compositionally biased region" description="Basic and acidic residues" evidence="12">
    <location>
        <begin position="379"/>
        <end position="441"/>
    </location>
</feature>
<feature type="region of interest" description="Disordered" evidence="12">
    <location>
        <begin position="185"/>
        <end position="204"/>
    </location>
</feature>
<sequence>MSVLLETSVGDIVIDLHTEAAPRSCTNFLKLCSKHFYKLNAFFRVQKDFLAQTGDPTNTGKSGASIWSQLPSTSRDRLDSSLFQPDTDETLKHTSKGTVSFACIRSQQEHAEDEEGVLLAGSQFFITLKDDIEYLDGKHVPFGTVVEGQEAGGTLDKINAAFTDDQKRPLKDIRIRHVVVLEDPFPDPDGFSPPSRSPSPTPSQLHALRLADDEDLSEERDETEKEQQRRDADTNAAALTLEMVGDLPFAEIRPPENILFVCKLNPVTRSDDLELIFSRFGRIMSCEVIKDKKTGDSLQYAFIEFDKKDDAERAYFKMQNVLVDDRRIWVDFSQSVSRLHGDWVKKRNGGREAPRGHYKWGDQSSRNGSHAASRTSSYRPRDQREERDRRDRNQRPRSPRREESRERDRKRSRRQDDDDDRRYRRSAEQSRSTRDDRDSRHGHARSRREHTSGRSERSERERDRDRRRDDDRDRDRERASGSGSRRDRSDDKDRRRHDEPTNSEGYPAHPWRLCAAAAPLELAEGDGAGFGTRHCKARQGDAMVAEMSASPYTRSSALAPSPTAAYFPSSSRRSSVYTSNAAAEDDEALDEIRRYESFSTVDWVVDSTRERNRIARERNAASAHFANAHLANGSRADAAWGHVGFGRAGIPPRWWSRGPWGRRAWLVWGIVKSALAAFTDSGVIVLVGILIGLNMGVISLATEWASDLKQGYCSSGWWLNQKFCCWEMMDPAGPGGAPLPAAAKALATATVTVTAPAASLDPTGSTTLLSTAAPAAARATARAIAHEAYNLTLRGVRDHELWSRAAHDIFHDGLGAGLGLMARAEGAASAGAGDLSETCTDWVPWSRWAFPAWIVYMLFASLLSFICAHLVKSFAPYAAGSGISEIKCILAGFVINGYLGFWTLAIKSLTLPLAIASGLSVGKEGPAVHVACCIGNVVASFFRSFNRSQAKMRELLTAASAAGVAVAFGSPIGGVLFSLEEMAYNFPASTMWRSFLCALAATVTLSFMNPFRTGKLVLFQVSYDRDWHYFEIIFYMIIGVFGGLYGAFVIKYNLQVQSFRRSYLAKHGVSEVVVLAVLTAFIGYANKFLRIDMTESLEILFRECEGGGDYDNLCQSWAQWRMVNSLLLATVLRTALVIISYGCKVPAGIFVPSMAIGATFGRMVGILVKALYNAFPHWSLFSACQPDVPCITPGTYAFLGAAAALAGVTRITVAVVVIMFELTGALTYILPTMIVVGITKGVADWFSRGGIAEQMIKFSGYPFLDKDDHSFGVPVADVMRADPQVLYAAGMRLDELETKLADASYKGLPLVQSRDDATLLGYAGKTELRYAVGKARRARALHADTTCLFSVGPNRARGSRRGTQQQDLLNVASLPTTAAADQAVREDMLSRFSGAAAAGGALGLGGGGTAARASQRQHESESLIGQLDGAHDDDDDAPRPRSSYPSAGMDGDDDDMDGDPELGEAGGGVDGEGDSDVLELAGWIDPTPLIVQPDMALETVMDMFKNLGPRVILVVEYGKLSGLVTVKDVLKRIAQQEKAEAAARSASLPSTAAGSHEGIGGGELEVLLKEAYDWAQQQWASIAPHFDRLGARMGVSTRTASRASAYSHLSSHAGRYDSTPEPEPESVALHNSQGAQRHKPQEDQHSFVLGEADE</sequence>
<feature type="transmembrane region" description="Helical" evidence="11">
    <location>
        <begin position="1196"/>
        <end position="1220"/>
    </location>
</feature>
<dbReference type="GO" id="GO:0005769">
    <property type="term" value="C:early endosome"/>
    <property type="evidence" value="ECO:0007669"/>
    <property type="project" value="TreeGrafter"/>
</dbReference>
<dbReference type="Gene3D" id="3.10.580.20">
    <property type="match status" value="1"/>
</dbReference>
<dbReference type="Pfam" id="PF00654">
    <property type="entry name" value="Voltage_CLC"/>
    <property type="match status" value="1"/>
</dbReference>
<dbReference type="SUPFAM" id="SSF54631">
    <property type="entry name" value="CBS-domain pair"/>
    <property type="match status" value="1"/>
</dbReference>
<evidence type="ECO:0000259" key="13">
    <source>
        <dbReference type="PROSITE" id="PS50072"/>
    </source>
</evidence>
<dbReference type="Gene3D" id="2.40.100.10">
    <property type="entry name" value="Cyclophilin-like"/>
    <property type="match status" value="1"/>
</dbReference>
<feature type="compositionally biased region" description="Basic and acidic residues" evidence="12">
    <location>
        <begin position="222"/>
        <end position="233"/>
    </location>
</feature>
<dbReference type="Gene3D" id="3.90.1280.20">
    <property type="match status" value="1"/>
</dbReference>
<organism evidence="16">
    <name type="scientific">Pseudozyma antarctica</name>
    <name type="common">Yeast</name>
    <name type="synonym">Candida antarctica</name>
    <dbReference type="NCBI Taxonomy" id="84753"/>
    <lineage>
        <taxon>Eukaryota</taxon>
        <taxon>Fungi</taxon>
        <taxon>Dikarya</taxon>
        <taxon>Basidiomycota</taxon>
        <taxon>Ustilaginomycotina</taxon>
        <taxon>Ustilaginomycetes</taxon>
        <taxon>Ustilaginales</taxon>
        <taxon>Ustilaginaceae</taxon>
        <taxon>Moesziomyces</taxon>
    </lineage>
</organism>
<dbReference type="Pfam" id="PF00571">
    <property type="entry name" value="CBS"/>
    <property type="match status" value="1"/>
</dbReference>
<dbReference type="GO" id="GO:0005783">
    <property type="term" value="C:endoplasmic reticulum"/>
    <property type="evidence" value="ECO:0007669"/>
    <property type="project" value="TreeGrafter"/>
</dbReference>
<dbReference type="PROSITE" id="PS51371">
    <property type="entry name" value="CBS"/>
    <property type="match status" value="1"/>
</dbReference>
<reference evidence="16" key="1">
    <citation type="submission" date="2014-07" db="EMBL/GenBank/DDBJ databases">
        <title>Draft genome sequence of the yeast Pseudozyma antarctica JCM 10317 known as a producer of lipase B which used in a wide range of industrial applications.</title>
        <authorList>
            <person name="Morita T."/>
            <person name="Saika A."/>
            <person name="Koike H."/>
        </authorList>
    </citation>
    <scope>NUCLEOTIDE SEQUENCE</scope>
    <source>
        <strain evidence="16">JCM 10317</strain>
    </source>
</reference>
<feature type="domain" description="PPIase cyclophilin-type" evidence="13">
    <location>
        <begin position="6"/>
        <end position="180"/>
    </location>
</feature>
<feature type="region of interest" description="Disordered" evidence="12">
    <location>
        <begin position="346"/>
        <end position="510"/>
    </location>
</feature>
<keyword evidence="17" id="KW-1185">Reference proteome</keyword>
<keyword evidence="6 11" id="KW-0406">Ion transport</keyword>
<dbReference type="InterPro" id="IPR035979">
    <property type="entry name" value="RBD_domain_sf"/>
</dbReference>
<feature type="transmembrane region" description="Helical" evidence="11">
    <location>
        <begin position="1032"/>
        <end position="1052"/>
    </location>
</feature>
<feature type="compositionally biased region" description="Acidic residues" evidence="12">
    <location>
        <begin position="212"/>
        <end position="221"/>
    </location>
</feature>
<dbReference type="GO" id="GO:0000324">
    <property type="term" value="C:fungal-type vacuole"/>
    <property type="evidence" value="ECO:0007669"/>
    <property type="project" value="TreeGrafter"/>
</dbReference>
<dbReference type="InterPro" id="IPR012677">
    <property type="entry name" value="Nucleotide-bd_a/b_plait_sf"/>
</dbReference>
<feature type="transmembrane region" description="Helical" evidence="11">
    <location>
        <begin position="926"/>
        <end position="943"/>
    </location>
</feature>
<comment type="subcellular location">
    <subcellularLocation>
        <location evidence="2 11">Membrane</location>
        <topology evidence="2 11">Multi-pass membrane protein</topology>
    </subcellularLocation>
</comment>
<keyword evidence="7 11" id="KW-0472">Membrane</keyword>
<dbReference type="InterPro" id="IPR000504">
    <property type="entry name" value="RRM_dom"/>
</dbReference>
<dbReference type="PANTHER" id="PTHR45711">
    <property type="entry name" value="CHLORIDE CHANNEL PROTEIN"/>
    <property type="match status" value="1"/>
</dbReference>
<keyword evidence="9" id="KW-0694">RNA-binding</keyword>
<dbReference type="PANTHER" id="PTHR45711:SF9">
    <property type="entry name" value="ANION_PROTON EXCHANGE TRANSPORTER GEF1"/>
    <property type="match status" value="1"/>
</dbReference>
<feature type="transmembrane region" description="Helical" evidence="11">
    <location>
        <begin position="848"/>
        <end position="868"/>
    </location>
</feature>
<feature type="transmembrane region" description="Helical" evidence="11">
    <location>
        <begin position="1072"/>
        <end position="1089"/>
    </location>
</feature>
<dbReference type="SUPFAM" id="SSF50891">
    <property type="entry name" value="Cyclophilin-like"/>
    <property type="match status" value="1"/>
</dbReference>
<feature type="transmembrane region" description="Helical" evidence="11">
    <location>
        <begin position="1154"/>
        <end position="1175"/>
    </location>
</feature>
<keyword evidence="4 11" id="KW-0812">Transmembrane</keyword>
<evidence type="ECO:0000256" key="1">
    <source>
        <dbReference type="ARBA" id="ARBA00000971"/>
    </source>
</evidence>
<feature type="region of interest" description="Disordered" evidence="12">
    <location>
        <begin position="209"/>
        <end position="235"/>
    </location>
</feature>
<dbReference type="InterPro" id="IPR001807">
    <property type="entry name" value="ClC"/>
</dbReference>
<feature type="compositionally biased region" description="Basic and acidic residues" evidence="12">
    <location>
        <begin position="449"/>
        <end position="500"/>
    </location>
</feature>
<dbReference type="FunFam" id="3.90.1280.20:FF:000007">
    <property type="entry name" value="Chloride channel protein"/>
    <property type="match status" value="1"/>
</dbReference>
<evidence type="ECO:0000256" key="12">
    <source>
        <dbReference type="SAM" id="MobiDB-lite"/>
    </source>
</evidence>
<dbReference type="Proteomes" id="UP000053758">
    <property type="component" value="Unassembled WGS sequence"/>
</dbReference>
<evidence type="ECO:0000259" key="15">
    <source>
        <dbReference type="PROSITE" id="PS51371"/>
    </source>
</evidence>
<dbReference type="InterPro" id="IPR014743">
    <property type="entry name" value="Cl-channel_core"/>
</dbReference>
<dbReference type="InterPro" id="IPR000644">
    <property type="entry name" value="CBS_dom"/>
</dbReference>
<evidence type="ECO:0000256" key="3">
    <source>
        <dbReference type="ARBA" id="ARBA00022448"/>
    </source>
</evidence>
<evidence type="ECO:0000256" key="2">
    <source>
        <dbReference type="ARBA" id="ARBA00004141"/>
    </source>
</evidence>
<comment type="catalytic activity">
    <reaction evidence="1">
        <text>[protein]-peptidylproline (omega=180) = [protein]-peptidylproline (omega=0)</text>
        <dbReference type="Rhea" id="RHEA:16237"/>
        <dbReference type="Rhea" id="RHEA-COMP:10747"/>
        <dbReference type="Rhea" id="RHEA-COMP:10748"/>
        <dbReference type="ChEBI" id="CHEBI:83833"/>
        <dbReference type="ChEBI" id="CHEBI:83834"/>
        <dbReference type="EC" id="5.2.1.8"/>
    </reaction>
</comment>
<dbReference type="HOGENOM" id="CLU_003181_0_0_1"/>
<dbReference type="CDD" id="cd03684">
    <property type="entry name" value="ClC_3_like"/>
    <property type="match status" value="1"/>
</dbReference>
<proteinExistence type="inferred from homology"/>
<name>A0A081CG04_PSEA2</name>
<feature type="transmembrane region" description="Helical" evidence="11">
    <location>
        <begin position="1226"/>
        <end position="1247"/>
    </location>
</feature>
<dbReference type="SUPFAM" id="SSF54928">
    <property type="entry name" value="RNA-binding domain, RBD"/>
    <property type="match status" value="1"/>
</dbReference>
<dbReference type="EMBL" id="DF830076">
    <property type="protein sequence ID" value="GAK65600.1"/>
    <property type="molecule type" value="Genomic_DNA"/>
</dbReference>
<dbReference type="CDD" id="cd12235">
    <property type="entry name" value="RRM_PPIL4"/>
    <property type="match status" value="1"/>
</dbReference>
<keyword evidence="8 11" id="KW-0868">Chloride</keyword>
<evidence type="ECO:0000259" key="14">
    <source>
        <dbReference type="PROSITE" id="PS50102"/>
    </source>
</evidence>
<evidence type="ECO:0000256" key="7">
    <source>
        <dbReference type="ARBA" id="ARBA00023136"/>
    </source>
</evidence>
<dbReference type="SMART" id="SM00116">
    <property type="entry name" value="CBS"/>
    <property type="match status" value="1"/>
</dbReference>
<dbReference type="GO" id="GO:0005794">
    <property type="term" value="C:Golgi apparatus"/>
    <property type="evidence" value="ECO:0007669"/>
    <property type="project" value="TreeGrafter"/>
</dbReference>
<dbReference type="PROSITE" id="PS50102">
    <property type="entry name" value="RRM"/>
    <property type="match status" value="1"/>
</dbReference>
<evidence type="ECO:0000256" key="9">
    <source>
        <dbReference type="PROSITE-ProRule" id="PRU00176"/>
    </source>
</evidence>
<dbReference type="Pfam" id="PF00160">
    <property type="entry name" value="Pro_isomerase"/>
    <property type="match status" value="1"/>
</dbReference>
<dbReference type="GO" id="GO:0006878">
    <property type="term" value="P:intracellular copper ion homeostasis"/>
    <property type="evidence" value="ECO:0007669"/>
    <property type="project" value="TreeGrafter"/>
</dbReference>
<feature type="transmembrane region" description="Helical" evidence="11">
    <location>
        <begin position="1122"/>
        <end position="1142"/>
    </location>
</feature>
<dbReference type="InterPro" id="IPR046342">
    <property type="entry name" value="CBS_dom_sf"/>
</dbReference>
<dbReference type="Gene3D" id="1.10.3080.10">
    <property type="entry name" value="Clc chloride channel"/>
    <property type="match status" value="1"/>
</dbReference>
<dbReference type="GO" id="GO:0003755">
    <property type="term" value="F:peptidyl-prolyl cis-trans isomerase activity"/>
    <property type="evidence" value="ECO:0007669"/>
    <property type="project" value="UniProtKB-EC"/>
</dbReference>
<feature type="domain" description="CBS" evidence="15">
    <location>
        <begin position="1484"/>
        <end position="1540"/>
    </location>
</feature>
<comment type="similarity">
    <text evidence="11">Belongs to the chloride channel (TC 2.A.49) family.</text>
</comment>
<dbReference type="InterPro" id="IPR002130">
    <property type="entry name" value="Cyclophilin-type_PPIase_dom"/>
</dbReference>
<protein>
    <recommendedName>
        <fullName evidence="11">Chloride channel protein</fullName>
    </recommendedName>
</protein>
<feature type="region of interest" description="Disordered" evidence="12">
    <location>
        <begin position="1405"/>
        <end position="1476"/>
    </location>
</feature>
<dbReference type="Gene3D" id="3.30.70.330">
    <property type="match status" value="1"/>
</dbReference>
<feature type="transmembrane region" description="Helical" evidence="11">
    <location>
        <begin position="888"/>
        <end position="906"/>
    </location>
</feature>
<dbReference type="InterPro" id="IPR035538">
    <property type="entry name" value="Cyclophilin_PPIL4"/>
</dbReference>
<evidence type="ECO:0000256" key="11">
    <source>
        <dbReference type="RuleBase" id="RU361221"/>
    </source>
</evidence>
<evidence type="ECO:0000313" key="16">
    <source>
        <dbReference type="EMBL" id="GAK65600.1"/>
    </source>
</evidence>
<evidence type="ECO:0000313" key="17">
    <source>
        <dbReference type="Proteomes" id="UP000053758"/>
    </source>
</evidence>
<evidence type="ECO:0000256" key="4">
    <source>
        <dbReference type="ARBA" id="ARBA00022692"/>
    </source>
</evidence>
<feature type="compositionally biased region" description="Basic and acidic residues" evidence="12">
    <location>
        <begin position="346"/>
        <end position="355"/>
    </location>
</feature>
<dbReference type="GO" id="GO:0005886">
    <property type="term" value="C:plasma membrane"/>
    <property type="evidence" value="ECO:0007669"/>
    <property type="project" value="TreeGrafter"/>
</dbReference>
<keyword evidence="5 11" id="KW-1133">Transmembrane helix</keyword>